<dbReference type="Gene3D" id="1.10.443.10">
    <property type="entry name" value="Intergrase catalytic core"/>
    <property type="match status" value="1"/>
</dbReference>
<dbReference type="InterPro" id="IPR002104">
    <property type="entry name" value="Integrase_catalytic"/>
</dbReference>
<dbReference type="PANTHER" id="PTHR30349">
    <property type="entry name" value="PHAGE INTEGRASE-RELATED"/>
    <property type="match status" value="1"/>
</dbReference>
<comment type="caution">
    <text evidence="6">The sequence shown here is derived from an EMBL/GenBank/DDBJ whole genome shotgun (WGS) entry which is preliminary data.</text>
</comment>
<evidence type="ECO:0000313" key="6">
    <source>
        <dbReference type="EMBL" id="MFC5655344.1"/>
    </source>
</evidence>
<name>A0ABW0WEA5_STRNO</name>
<dbReference type="EMBL" id="JBHSOE010000008">
    <property type="protein sequence ID" value="MFC5655344.1"/>
    <property type="molecule type" value="Genomic_DNA"/>
</dbReference>
<dbReference type="InterPro" id="IPR011010">
    <property type="entry name" value="DNA_brk_join_enz"/>
</dbReference>
<evidence type="ECO:0000313" key="7">
    <source>
        <dbReference type="Proteomes" id="UP001596065"/>
    </source>
</evidence>
<feature type="domain" description="Tyr recombinase" evidence="5">
    <location>
        <begin position="172"/>
        <end position="375"/>
    </location>
</feature>
<protein>
    <submittedName>
        <fullName evidence="6">Tyrosine-type recombinase/integrase</fullName>
    </submittedName>
</protein>
<evidence type="ECO:0000256" key="2">
    <source>
        <dbReference type="ARBA" id="ARBA00023125"/>
    </source>
</evidence>
<evidence type="ECO:0000256" key="4">
    <source>
        <dbReference type="SAM" id="MobiDB-lite"/>
    </source>
</evidence>
<keyword evidence="3" id="KW-0233">DNA recombination</keyword>
<reference evidence="7" key="1">
    <citation type="journal article" date="2019" name="Int. J. Syst. Evol. Microbiol.">
        <title>The Global Catalogue of Microorganisms (GCM) 10K type strain sequencing project: providing services to taxonomists for standard genome sequencing and annotation.</title>
        <authorList>
            <consortium name="The Broad Institute Genomics Platform"/>
            <consortium name="The Broad Institute Genome Sequencing Center for Infectious Disease"/>
            <person name="Wu L."/>
            <person name="Ma J."/>
        </authorList>
    </citation>
    <scope>NUCLEOTIDE SEQUENCE [LARGE SCALE GENOMIC DNA]</scope>
    <source>
        <strain evidence="7">KCTC 5701</strain>
    </source>
</reference>
<dbReference type="SUPFAM" id="SSF56349">
    <property type="entry name" value="DNA breaking-rejoining enzymes"/>
    <property type="match status" value="1"/>
</dbReference>
<comment type="similarity">
    <text evidence="1">Belongs to the 'phage' integrase family.</text>
</comment>
<evidence type="ECO:0000256" key="1">
    <source>
        <dbReference type="ARBA" id="ARBA00008857"/>
    </source>
</evidence>
<dbReference type="InterPro" id="IPR010998">
    <property type="entry name" value="Integrase_recombinase_N"/>
</dbReference>
<evidence type="ECO:0000259" key="5">
    <source>
        <dbReference type="PROSITE" id="PS51898"/>
    </source>
</evidence>
<accession>A0ABW0WEA5</accession>
<proteinExistence type="inferred from homology"/>
<organism evidence="6 7">
    <name type="scientific">Streptomyces nogalater</name>
    <dbReference type="NCBI Taxonomy" id="38314"/>
    <lineage>
        <taxon>Bacteria</taxon>
        <taxon>Bacillati</taxon>
        <taxon>Actinomycetota</taxon>
        <taxon>Actinomycetes</taxon>
        <taxon>Kitasatosporales</taxon>
        <taxon>Streptomycetaceae</taxon>
        <taxon>Streptomyces</taxon>
    </lineage>
</organism>
<dbReference type="PROSITE" id="PS51898">
    <property type="entry name" value="TYR_RECOMBINASE"/>
    <property type="match status" value="1"/>
</dbReference>
<keyword evidence="2" id="KW-0238">DNA-binding</keyword>
<dbReference type="InterPro" id="IPR013762">
    <property type="entry name" value="Integrase-like_cat_sf"/>
</dbReference>
<feature type="compositionally biased region" description="Basic and acidic residues" evidence="4">
    <location>
        <begin position="28"/>
        <end position="51"/>
    </location>
</feature>
<dbReference type="RefSeq" id="WP_344350714.1">
    <property type="nucleotide sequence ID" value="NZ_BAAASM010000037.1"/>
</dbReference>
<evidence type="ECO:0000256" key="3">
    <source>
        <dbReference type="ARBA" id="ARBA00023172"/>
    </source>
</evidence>
<dbReference type="Gene3D" id="1.10.150.130">
    <property type="match status" value="1"/>
</dbReference>
<keyword evidence="7" id="KW-1185">Reference proteome</keyword>
<dbReference type="Pfam" id="PF00589">
    <property type="entry name" value="Phage_integrase"/>
    <property type="match status" value="1"/>
</dbReference>
<dbReference type="CDD" id="cd01189">
    <property type="entry name" value="INT_ICEBs1_C_like"/>
    <property type="match status" value="1"/>
</dbReference>
<sequence length="400" mass="44429">MATTFQKCKKDKDDPCIKSRCGHPWTVRYREPGGRSGRQREKTFPTKKQAEAHGNQMEADKLQGVYLDPERGKITVRAWWDEWLGAQVLRPNTMRDYKGFAANYLIPTLGRKTLAGVTPNDAQCVVAAMAEAGLMASTIETRVIPMKAMFKAAVDNDRIGKDPCRTLKLPRVASTAVDPDEIPTLAEIALIAAEMPAEYRLNVWLMAGAGLRPSEAFGASEDCQREDMYRVYRQATDKGDGKGNRKALVPLKHRAEGDYRETPLAGWLADAITEHKQKHGTRTVAGVSGLLFATATGTLFTHENFFHYWQKIMKKLGLSYKPHHLRHFFASTMLAAGCSLLEVSRWLGHKSIRVTADTYGHLVPDSWNRGRKAMEDAMKPQLHVIKGGAPAGPEDVAQAA</sequence>
<dbReference type="Proteomes" id="UP001596065">
    <property type="component" value="Unassembled WGS sequence"/>
</dbReference>
<gene>
    <name evidence="6" type="ORF">ACFP3J_07555</name>
</gene>
<dbReference type="PANTHER" id="PTHR30349:SF64">
    <property type="entry name" value="PROPHAGE INTEGRASE INTD-RELATED"/>
    <property type="match status" value="1"/>
</dbReference>
<feature type="region of interest" description="Disordered" evidence="4">
    <location>
        <begin position="27"/>
        <end position="55"/>
    </location>
</feature>
<dbReference type="InterPro" id="IPR050090">
    <property type="entry name" value="Tyrosine_recombinase_XerCD"/>
</dbReference>